<keyword evidence="1" id="KW-0812">Transmembrane</keyword>
<reference evidence="3" key="1">
    <citation type="journal article" date="2019" name="Syst. Appl. Microbiol.">
        <title>Flavobacterium circumlabens sp. nov. and Flavobacterium cupreum sp. nov., two psychrotrophic species isolated from Antarctic environmental samples.</title>
        <authorList>
            <person name="Kralova S."/>
            <person name="Busse H.-J."/>
            <person name="Svec P."/>
            <person name="Maslanova I."/>
            <person name="Stankova E."/>
            <person name="Bartak M."/>
            <person name="Sedlacek I."/>
        </authorList>
    </citation>
    <scope>NUCLEOTIDE SEQUENCE [LARGE SCALE GENOMIC DNA]</scope>
    <source>
        <strain evidence="3">CCM 8825</strain>
    </source>
</reference>
<feature type="transmembrane region" description="Helical" evidence="1">
    <location>
        <begin position="31"/>
        <end position="51"/>
    </location>
</feature>
<keyword evidence="3" id="KW-1185">Reference proteome</keyword>
<accession>A0A434A5F7</accession>
<feature type="transmembrane region" description="Helical" evidence="1">
    <location>
        <begin position="7"/>
        <end position="25"/>
    </location>
</feature>
<dbReference type="AlphaFoldDB" id="A0A434A5F7"/>
<keyword evidence="1" id="KW-1133">Transmembrane helix</keyword>
<evidence type="ECO:0000256" key="1">
    <source>
        <dbReference type="SAM" id="Phobius"/>
    </source>
</evidence>
<comment type="caution">
    <text evidence="2">The sequence shown here is derived from an EMBL/GenBank/DDBJ whole genome shotgun (WGS) entry which is preliminary data.</text>
</comment>
<evidence type="ECO:0000313" key="3">
    <source>
        <dbReference type="Proteomes" id="UP000288102"/>
    </source>
</evidence>
<organism evidence="2 3">
    <name type="scientific">Flavobacterium cupreum</name>
    <dbReference type="NCBI Taxonomy" id="2133766"/>
    <lineage>
        <taxon>Bacteria</taxon>
        <taxon>Pseudomonadati</taxon>
        <taxon>Bacteroidota</taxon>
        <taxon>Flavobacteriia</taxon>
        <taxon>Flavobacteriales</taxon>
        <taxon>Flavobacteriaceae</taxon>
        <taxon>Flavobacterium</taxon>
    </lineage>
</organism>
<name>A0A434A5F7_9FLAO</name>
<keyword evidence="1" id="KW-0472">Membrane</keyword>
<protein>
    <submittedName>
        <fullName evidence="2">Uncharacterized protein</fullName>
    </submittedName>
</protein>
<gene>
    <name evidence="2" type="ORF">D0817_15690</name>
</gene>
<proteinExistence type="predicted"/>
<dbReference type="Proteomes" id="UP000288102">
    <property type="component" value="Unassembled WGS sequence"/>
</dbReference>
<dbReference type="EMBL" id="QWDM01000009">
    <property type="protein sequence ID" value="RUT69633.1"/>
    <property type="molecule type" value="Genomic_DNA"/>
</dbReference>
<sequence>MQQIEQIYSLFYILYSIFYNLYSLLFTLYSILYTLFLTLHPDILIFIRMLFELRVYVRTKRQNF</sequence>
<evidence type="ECO:0000313" key="2">
    <source>
        <dbReference type="EMBL" id="RUT69633.1"/>
    </source>
</evidence>